<keyword evidence="5" id="KW-0547">Nucleotide-binding</keyword>
<keyword evidence="7" id="KW-0472">Membrane</keyword>
<reference evidence="15 16" key="1">
    <citation type="submission" date="2018-08" db="EMBL/GenBank/DDBJ databases">
        <title>Recombination of ecologically and evolutionarily significant loci maintains genetic cohesion in the Pseudomonas syringae species complex.</title>
        <authorList>
            <person name="Dillon M."/>
            <person name="Thakur S."/>
            <person name="Almeida R.N.D."/>
            <person name="Weir B.S."/>
            <person name="Guttman D.S."/>
        </authorList>
    </citation>
    <scope>NUCLEOTIDE SEQUENCE [LARGE SCALE GENOMIC DNA]</scope>
    <source>
        <strain evidence="14 16">ICMP 13052</strain>
        <strain evidence="13 15">ICMP 4330</strain>
    </source>
</reference>
<evidence type="ECO:0000256" key="8">
    <source>
        <dbReference type="ARBA" id="ARBA00038852"/>
    </source>
</evidence>
<evidence type="ECO:0000256" key="1">
    <source>
        <dbReference type="ARBA" id="ARBA00004417"/>
    </source>
</evidence>
<evidence type="ECO:0000256" key="6">
    <source>
        <dbReference type="ARBA" id="ARBA00022840"/>
    </source>
</evidence>
<evidence type="ECO:0000256" key="4">
    <source>
        <dbReference type="ARBA" id="ARBA00022475"/>
    </source>
</evidence>
<dbReference type="Pfam" id="PF08352">
    <property type="entry name" value="oligo_HPY"/>
    <property type="match status" value="1"/>
</dbReference>
<dbReference type="FunFam" id="3.40.50.300:FF:000016">
    <property type="entry name" value="Oligopeptide ABC transporter ATP-binding component"/>
    <property type="match status" value="1"/>
</dbReference>
<dbReference type="InterPro" id="IPR003439">
    <property type="entry name" value="ABC_transporter-like_ATP-bd"/>
</dbReference>
<evidence type="ECO:0000313" key="16">
    <source>
        <dbReference type="Proteomes" id="UP000269044"/>
    </source>
</evidence>
<sequence>MSTPVLKVSEMSVVASNVARHRGREVTLVDRLSFDLHQGEILGLVGESGSGKTMACRALMQLMPSPDLQVRGGSVLLNDVDLLKLDAAGMRAMRGRRIGMIFQNPSSHLDPLMRIGEQIAEGFRLHQGSSKREARAQAIDLLRQVGIPDPASRVDNFPHEFSGGMRQRAMIAVALGCGPQVLIADEPTTALDVTVQAQILRLLLDLRDRHGLSLIMITHDLGVVAQTCDSIAVMYAGRLCEHGSKRDVLARARHPYTHGLIECQPASSAGSGLLRTIPGQPPLLDALPSGCRFHARCGHAGQGCAETLPLMRPMGVAHAAACHYPLAVRQPSVVEGIPS</sequence>
<dbReference type="GO" id="GO:0016887">
    <property type="term" value="F:ATP hydrolysis activity"/>
    <property type="evidence" value="ECO:0007669"/>
    <property type="project" value="InterPro"/>
</dbReference>
<dbReference type="GO" id="GO:0055085">
    <property type="term" value="P:transmembrane transport"/>
    <property type="evidence" value="ECO:0007669"/>
    <property type="project" value="UniProtKB-ARBA"/>
</dbReference>
<comment type="function">
    <text evidence="10">Part of the ABC transporter DppABCDF involved in the uptake of various di/tripeptides. Is also involved in the uptake of phaseolotoxin, a toxic tripeptide inhibiting the enzyme ornithine carbamoyltransferase. Responsible for energy coupling to the transport system.</text>
</comment>
<dbReference type="InterPro" id="IPR003593">
    <property type="entry name" value="AAA+_ATPase"/>
</dbReference>
<feature type="domain" description="ABC transporter" evidence="12">
    <location>
        <begin position="13"/>
        <end position="261"/>
    </location>
</feature>
<dbReference type="PROSITE" id="PS50893">
    <property type="entry name" value="ABC_TRANSPORTER_2"/>
    <property type="match status" value="1"/>
</dbReference>
<dbReference type="PANTHER" id="PTHR43297:SF2">
    <property type="entry name" value="DIPEPTIDE TRANSPORT ATP-BINDING PROTEIN DPPD"/>
    <property type="match status" value="1"/>
</dbReference>
<dbReference type="InterPro" id="IPR013563">
    <property type="entry name" value="Oligopep_ABC_C"/>
</dbReference>
<dbReference type="GO" id="GO:0005524">
    <property type="term" value="F:ATP binding"/>
    <property type="evidence" value="ECO:0007669"/>
    <property type="project" value="UniProtKB-KW"/>
</dbReference>
<dbReference type="EC" id="7.4.2.9" evidence="8"/>
<dbReference type="InterPro" id="IPR050388">
    <property type="entry name" value="ABC_Ni/Peptide_Import"/>
</dbReference>
<comment type="subunit">
    <text evidence="11">The complex is composed of two ATP-binding proteins (DppD and DppF), two transmembrane proteins (DppB and DppC) and a solute-binding protein (DppA1-A5). Five orthologous SBPs (DppA1-A5) are present in P.aeruginosa, which increases the substrate specificity of the DppBCDF transporter.</text>
</comment>
<keyword evidence="4" id="KW-1003">Cell membrane</keyword>
<name>A0A0P9PXA2_9PSED</name>
<dbReference type="Proteomes" id="UP000269044">
    <property type="component" value="Unassembled WGS sequence"/>
</dbReference>
<evidence type="ECO:0000256" key="9">
    <source>
        <dbReference type="ARBA" id="ARBA00047356"/>
    </source>
</evidence>
<dbReference type="NCBIfam" id="TIGR01727">
    <property type="entry name" value="oligo_HPY"/>
    <property type="match status" value="1"/>
</dbReference>
<comment type="catalytic activity">
    <reaction evidence="9">
        <text>a dipeptide(out) + ATP + H2O = a dipeptide(in) + ADP + phosphate + H(+)</text>
        <dbReference type="Rhea" id="RHEA:23120"/>
        <dbReference type="ChEBI" id="CHEBI:15377"/>
        <dbReference type="ChEBI" id="CHEBI:15378"/>
        <dbReference type="ChEBI" id="CHEBI:30616"/>
        <dbReference type="ChEBI" id="CHEBI:43474"/>
        <dbReference type="ChEBI" id="CHEBI:90799"/>
        <dbReference type="ChEBI" id="CHEBI:456216"/>
        <dbReference type="EC" id="7.4.2.9"/>
    </reaction>
</comment>
<dbReference type="AlphaFoldDB" id="A0A0P9PXA2"/>
<dbReference type="CDD" id="cd03257">
    <property type="entry name" value="ABC_NikE_OppD_transporters"/>
    <property type="match status" value="1"/>
</dbReference>
<dbReference type="SMART" id="SM00382">
    <property type="entry name" value="AAA"/>
    <property type="match status" value="1"/>
</dbReference>
<evidence type="ECO:0000256" key="5">
    <source>
        <dbReference type="ARBA" id="ARBA00022741"/>
    </source>
</evidence>
<organism evidence="14 16">
    <name type="scientific">Pseudomonas syringae pv. delphinii</name>
    <dbReference type="NCBI Taxonomy" id="192088"/>
    <lineage>
        <taxon>Bacteria</taxon>
        <taxon>Pseudomonadati</taxon>
        <taxon>Pseudomonadota</taxon>
        <taxon>Gammaproteobacteria</taxon>
        <taxon>Pseudomonadales</taxon>
        <taxon>Pseudomonadaceae</taxon>
        <taxon>Pseudomonas</taxon>
    </lineage>
</organism>
<evidence type="ECO:0000313" key="13">
    <source>
        <dbReference type="EMBL" id="RMP10555.1"/>
    </source>
</evidence>
<dbReference type="PANTHER" id="PTHR43297">
    <property type="entry name" value="OLIGOPEPTIDE TRANSPORT ATP-BINDING PROTEIN APPD"/>
    <property type="match status" value="1"/>
</dbReference>
<keyword evidence="6 14" id="KW-0067">ATP-binding</keyword>
<evidence type="ECO:0000259" key="12">
    <source>
        <dbReference type="PROSITE" id="PS50893"/>
    </source>
</evidence>
<dbReference type="InterPro" id="IPR017871">
    <property type="entry name" value="ABC_transporter-like_CS"/>
</dbReference>
<evidence type="ECO:0000256" key="2">
    <source>
        <dbReference type="ARBA" id="ARBA00005417"/>
    </source>
</evidence>
<comment type="subcellular location">
    <subcellularLocation>
        <location evidence="1">Cell inner membrane</location>
        <topology evidence="1">Peripheral membrane protein</topology>
    </subcellularLocation>
</comment>
<dbReference type="Pfam" id="PF00005">
    <property type="entry name" value="ABC_tran"/>
    <property type="match status" value="1"/>
</dbReference>
<keyword evidence="3" id="KW-0813">Transport</keyword>
<evidence type="ECO:0000313" key="15">
    <source>
        <dbReference type="Proteomes" id="UP000267908"/>
    </source>
</evidence>
<comment type="caution">
    <text evidence="14">The sequence shown here is derived from an EMBL/GenBank/DDBJ whole genome shotgun (WGS) entry which is preliminary data.</text>
</comment>
<dbReference type="GO" id="GO:0005886">
    <property type="term" value="C:plasma membrane"/>
    <property type="evidence" value="ECO:0007669"/>
    <property type="project" value="UniProtKB-SubCell"/>
</dbReference>
<evidence type="ECO:0000313" key="14">
    <source>
        <dbReference type="EMBL" id="RMQ27684.1"/>
    </source>
</evidence>
<gene>
    <name evidence="14" type="ORF">ALQ08_03130</name>
    <name evidence="13" type="ORF">ALQ28_100358</name>
</gene>
<evidence type="ECO:0000256" key="7">
    <source>
        <dbReference type="ARBA" id="ARBA00023136"/>
    </source>
</evidence>
<dbReference type="EMBL" id="RBQG01000235">
    <property type="protein sequence ID" value="RMP10555.1"/>
    <property type="molecule type" value="Genomic_DNA"/>
</dbReference>
<dbReference type="Proteomes" id="UP000267908">
    <property type="component" value="Unassembled WGS sequence"/>
</dbReference>
<dbReference type="SUPFAM" id="SSF52540">
    <property type="entry name" value="P-loop containing nucleoside triphosphate hydrolases"/>
    <property type="match status" value="1"/>
</dbReference>
<evidence type="ECO:0000256" key="11">
    <source>
        <dbReference type="ARBA" id="ARBA00065473"/>
    </source>
</evidence>
<proteinExistence type="inferred from homology"/>
<evidence type="ECO:0000256" key="10">
    <source>
        <dbReference type="ARBA" id="ARBA00058018"/>
    </source>
</evidence>
<dbReference type="GO" id="GO:0015833">
    <property type="term" value="P:peptide transport"/>
    <property type="evidence" value="ECO:0007669"/>
    <property type="project" value="InterPro"/>
</dbReference>
<dbReference type="InterPro" id="IPR027417">
    <property type="entry name" value="P-loop_NTPase"/>
</dbReference>
<dbReference type="RefSeq" id="WP_057435640.1">
    <property type="nucleotide sequence ID" value="NZ_LJQH01000129.1"/>
</dbReference>
<dbReference type="EMBL" id="RBRA01000059">
    <property type="protein sequence ID" value="RMQ27684.1"/>
    <property type="molecule type" value="Genomic_DNA"/>
</dbReference>
<dbReference type="Gene3D" id="3.40.50.300">
    <property type="entry name" value="P-loop containing nucleotide triphosphate hydrolases"/>
    <property type="match status" value="1"/>
</dbReference>
<dbReference type="PROSITE" id="PS00211">
    <property type="entry name" value="ABC_TRANSPORTER_1"/>
    <property type="match status" value="1"/>
</dbReference>
<evidence type="ECO:0000256" key="3">
    <source>
        <dbReference type="ARBA" id="ARBA00022448"/>
    </source>
</evidence>
<protein>
    <recommendedName>
        <fullName evidence="8">ABC-type dipeptide transporter</fullName>
        <ecNumber evidence="8">7.4.2.9</ecNumber>
    </recommendedName>
</protein>
<comment type="similarity">
    <text evidence="2">Belongs to the ABC transporter superfamily.</text>
</comment>
<accession>A0A0P9PXA2</accession>